<dbReference type="Pfam" id="PF08351">
    <property type="entry name" value="TmcA_N"/>
    <property type="match status" value="1"/>
</dbReference>
<dbReference type="InterPro" id="IPR013562">
    <property type="entry name" value="TmcA/NAT10_N"/>
</dbReference>
<dbReference type="GO" id="GO:0005524">
    <property type="term" value="F:ATP binding"/>
    <property type="evidence" value="ECO:0007669"/>
    <property type="project" value="UniProtKB-UniRule"/>
</dbReference>
<dbReference type="FunFam" id="3.40.50.300:FF:002218">
    <property type="entry name" value="tRNA(Met) cytidine acetyltransferase TmcA"/>
    <property type="match status" value="1"/>
</dbReference>
<evidence type="ECO:0000313" key="17">
    <source>
        <dbReference type="EMBL" id="EIE18896.1"/>
    </source>
</evidence>
<dbReference type="RefSeq" id="XP_005643440.1">
    <property type="nucleotide sequence ID" value="XM_005643383.1"/>
</dbReference>
<dbReference type="Pfam" id="PF13718">
    <property type="entry name" value="GNAT_acetyltr_2"/>
    <property type="match status" value="1"/>
</dbReference>
<keyword evidence="4 10" id="KW-0819">tRNA processing</keyword>
<feature type="domain" description="TcmA/NAT10 helicase" evidence="13">
    <location>
        <begin position="286"/>
        <end position="490"/>
    </location>
</feature>
<dbReference type="Gene3D" id="3.40.50.300">
    <property type="entry name" value="P-loop containing nucleotide triphosphate hydrolases"/>
    <property type="match status" value="1"/>
</dbReference>
<keyword evidence="12" id="KW-0472">Membrane</keyword>
<dbReference type="STRING" id="574566.I0YKH7"/>
<evidence type="ECO:0000256" key="4">
    <source>
        <dbReference type="ARBA" id="ARBA00022694"/>
    </source>
</evidence>
<dbReference type="InterPro" id="IPR033688">
    <property type="entry name" value="NAT10"/>
</dbReference>
<dbReference type="PANTHER" id="PTHR10925">
    <property type="entry name" value="N-ACETYLTRANSFERASE 10"/>
    <property type="match status" value="1"/>
</dbReference>
<evidence type="ECO:0000256" key="5">
    <source>
        <dbReference type="ARBA" id="ARBA00022741"/>
    </source>
</evidence>
<dbReference type="GO" id="GO:0051391">
    <property type="term" value="P:tRNA acetylation"/>
    <property type="evidence" value="ECO:0007669"/>
    <property type="project" value="UniProtKB-UniRule"/>
</dbReference>
<dbReference type="OrthoDB" id="10067491at2759"/>
<feature type="binding site" evidence="10">
    <location>
        <begin position="632"/>
        <end position="634"/>
    </location>
    <ligand>
        <name>acetyl-CoA</name>
        <dbReference type="ChEBI" id="CHEBI:57288"/>
    </ligand>
</feature>
<keyword evidence="5 10" id="KW-0547">Nucleotide-binding</keyword>
<dbReference type="EC" id="2.3.1.-" evidence="10"/>
<dbReference type="GO" id="GO:1990883">
    <property type="term" value="F:18S rRNA cytidine N-acetyltransferase activity"/>
    <property type="evidence" value="ECO:0007669"/>
    <property type="project" value="TreeGrafter"/>
</dbReference>
<feature type="domain" description="N-acetyltransferase" evidence="15">
    <location>
        <begin position="531"/>
        <end position="766"/>
    </location>
</feature>
<dbReference type="Proteomes" id="UP000007264">
    <property type="component" value="Unassembled WGS sequence"/>
</dbReference>
<keyword evidence="18" id="KW-1185">Reference proteome</keyword>
<dbReference type="GO" id="GO:0030686">
    <property type="term" value="C:90S preribosome"/>
    <property type="evidence" value="ECO:0007669"/>
    <property type="project" value="TreeGrafter"/>
</dbReference>
<accession>I0YKH7</accession>
<evidence type="ECO:0000256" key="10">
    <source>
        <dbReference type="HAMAP-Rule" id="MF_03211"/>
    </source>
</evidence>
<comment type="subcellular location">
    <subcellularLocation>
        <location evidence="1 10">Nucleus</location>
        <location evidence="1 10">Nucleolus</location>
    </subcellularLocation>
</comment>
<dbReference type="InterPro" id="IPR007807">
    <property type="entry name" value="TcmA/NAT10_helicase"/>
</dbReference>
<comment type="caution">
    <text evidence="17">The sequence shown here is derived from an EMBL/GenBank/DDBJ whole genome shotgun (WGS) entry which is preliminary data.</text>
</comment>
<proteinExistence type="inferred from homology"/>
<dbReference type="KEGG" id="csl:COCSUDRAFT_54801"/>
<dbReference type="GO" id="GO:1904812">
    <property type="term" value="P:rRNA acetylation involved in maturation of SSU-rRNA"/>
    <property type="evidence" value="ECO:0007669"/>
    <property type="project" value="InterPro"/>
</dbReference>
<evidence type="ECO:0000256" key="2">
    <source>
        <dbReference type="ARBA" id="ARBA00022552"/>
    </source>
</evidence>
<dbReference type="HAMAP" id="MF_03211">
    <property type="entry name" value="RNA_acetyltr_Nat10"/>
    <property type="match status" value="1"/>
</dbReference>
<evidence type="ECO:0000259" key="15">
    <source>
        <dbReference type="Pfam" id="PF13718"/>
    </source>
</evidence>
<evidence type="ECO:0000256" key="9">
    <source>
        <dbReference type="ARBA" id="ARBA00068357"/>
    </source>
</evidence>
<feature type="domain" description="TmcA/NAT10 N-terminal" evidence="14">
    <location>
        <begin position="1"/>
        <end position="200"/>
    </location>
</feature>
<dbReference type="InterPro" id="IPR027992">
    <property type="entry name" value="tRNA_bind_dom"/>
</dbReference>
<dbReference type="AlphaFoldDB" id="I0YKH7"/>
<evidence type="ECO:0000256" key="8">
    <source>
        <dbReference type="ARBA" id="ARBA00023315"/>
    </source>
</evidence>
<dbReference type="eggNOG" id="KOG2036">
    <property type="taxonomic scope" value="Eukaryota"/>
</dbReference>
<feature type="domain" description="Possible tRNA binding" evidence="16">
    <location>
        <begin position="776"/>
        <end position="991"/>
    </location>
</feature>
<feature type="transmembrane region" description="Helical" evidence="12">
    <location>
        <begin position="296"/>
        <end position="315"/>
    </location>
</feature>
<reference evidence="17 18" key="1">
    <citation type="journal article" date="2012" name="Genome Biol.">
        <title>The genome of the polar eukaryotic microalga coccomyxa subellipsoidea reveals traits of cold adaptation.</title>
        <authorList>
            <person name="Blanc G."/>
            <person name="Agarkova I."/>
            <person name="Grimwood J."/>
            <person name="Kuo A."/>
            <person name="Brueggeman A."/>
            <person name="Dunigan D."/>
            <person name="Gurnon J."/>
            <person name="Ladunga I."/>
            <person name="Lindquist E."/>
            <person name="Lucas S."/>
            <person name="Pangilinan J."/>
            <person name="Proschold T."/>
            <person name="Salamov A."/>
            <person name="Schmutz J."/>
            <person name="Weeks D."/>
            <person name="Yamada T."/>
            <person name="Claverie J.M."/>
            <person name="Grigoriev I."/>
            <person name="Van Etten J."/>
            <person name="Lomsadze A."/>
            <person name="Borodovsky M."/>
        </authorList>
    </citation>
    <scope>NUCLEOTIDE SEQUENCE [LARGE SCALE GENOMIC DNA]</scope>
    <source>
        <strain evidence="17 18">C-169</strain>
    </source>
</reference>
<keyword evidence="7 10" id="KW-0539">Nucleus</keyword>
<feature type="binding site" evidence="10">
    <location>
        <begin position="291"/>
        <end position="300"/>
    </location>
    <ligand>
        <name>ATP</name>
        <dbReference type="ChEBI" id="CHEBI:30616"/>
    </ligand>
</feature>
<protein>
    <recommendedName>
        <fullName evidence="9 10">RNA cytidine acetyltransferase</fullName>
        <ecNumber evidence="10">2.3.1.-</ecNumber>
    </recommendedName>
    <alternativeName>
        <fullName evidence="10">18S rRNA cytosine acetyltransferase</fullName>
    </alternativeName>
</protein>
<organism evidence="17 18">
    <name type="scientific">Coccomyxa subellipsoidea (strain C-169)</name>
    <name type="common">Green microalga</name>
    <dbReference type="NCBI Taxonomy" id="574566"/>
    <lineage>
        <taxon>Eukaryota</taxon>
        <taxon>Viridiplantae</taxon>
        <taxon>Chlorophyta</taxon>
        <taxon>core chlorophytes</taxon>
        <taxon>Trebouxiophyceae</taxon>
        <taxon>Trebouxiophyceae incertae sedis</taxon>
        <taxon>Coccomyxaceae</taxon>
        <taxon>Coccomyxa</taxon>
        <taxon>Coccomyxa subellipsoidea</taxon>
    </lineage>
</organism>
<evidence type="ECO:0000256" key="7">
    <source>
        <dbReference type="ARBA" id="ARBA00023242"/>
    </source>
</evidence>
<evidence type="ECO:0000256" key="11">
    <source>
        <dbReference type="SAM" id="MobiDB-lite"/>
    </source>
</evidence>
<comment type="similarity">
    <text evidence="10">Belongs to the RNA cytidine acetyltransferase family. NAT10 subfamily.</text>
</comment>
<keyword evidence="12" id="KW-0812">Transmembrane</keyword>
<keyword evidence="2 10" id="KW-0698">rRNA processing</keyword>
<feature type="binding site" evidence="10">
    <location>
        <position position="739"/>
    </location>
    <ligand>
        <name>acetyl-CoA</name>
        <dbReference type="ChEBI" id="CHEBI:57288"/>
    </ligand>
</feature>
<dbReference type="EMBL" id="AGSI01000021">
    <property type="protein sequence ID" value="EIE18896.1"/>
    <property type="molecule type" value="Genomic_DNA"/>
</dbReference>
<name>I0YKH7_COCSC</name>
<feature type="region of interest" description="Disordered" evidence="11">
    <location>
        <begin position="989"/>
        <end position="1045"/>
    </location>
</feature>
<comment type="catalytic activity">
    <reaction evidence="10">
        <text>a cytidine in tRNA + acetyl-CoA + ATP + H2O = an N(4)-acetylcytidine in tRNA + ADP + phosphate + CoA + H(+)</text>
        <dbReference type="Rhea" id="RHEA:53876"/>
        <dbReference type="Rhea" id="RHEA-COMP:13670"/>
        <dbReference type="Rhea" id="RHEA-COMP:13671"/>
        <dbReference type="ChEBI" id="CHEBI:15377"/>
        <dbReference type="ChEBI" id="CHEBI:15378"/>
        <dbReference type="ChEBI" id="CHEBI:30616"/>
        <dbReference type="ChEBI" id="CHEBI:43474"/>
        <dbReference type="ChEBI" id="CHEBI:57287"/>
        <dbReference type="ChEBI" id="CHEBI:57288"/>
        <dbReference type="ChEBI" id="CHEBI:74900"/>
        <dbReference type="ChEBI" id="CHEBI:82748"/>
        <dbReference type="ChEBI" id="CHEBI:456216"/>
    </reaction>
</comment>
<evidence type="ECO:0000259" key="14">
    <source>
        <dbReference type="Pfam" id="PF08351"/>
    </source>
</evidence>
<keyword evidence="3 10" id="KW-0808">Transferase</keyword>
<feature type="region of interest" description="Disordered" evidence="11">
    <location>
        <begin position="661"/>
        <end position="693"/>
    </location>
</feature>
<dbReference type="InterPro" id="IPR027417">
    <property type="entry name" value="P-loop_NTPase"/>
</dbReference>
<dbReference type="GeneID" id="17036846"/>
<evidence type="ECO:0000259" key="13">
    <source>
        <dbReference type="Pfam" id="PF05127"/>
    </source>
</evidence>
<comment type="function">
    <text evidence="10">RNA cytidine acetyltransferase with specificity toward both 18S rRNA and tRNAs. Catalyzes the formation of N(4)-acetylcytidine (ac4C) in 18S rRNA. Required for early nucleolar cleavages of precursor rRNA at sites A0, A1 and A2 during 18S rRNA synthesis. Catalyzes the formation of ac4C in serine and leucine tRNAs. Requires a tRNA-binding adapter protein for full tRNA acetyltransferase activity but not for 18S rRNA acetylation.</text>
</comment>
<evidence type="ECO:0000256" key="3">
    <source>
        <dbReference type="ARBA" id="ARBA00022679"/>
    </source>
</evidence>
<keyword evidence="6 10" id="KW-0067">ATP-binding</keyword>
<keyword evidence="12" id="KW-1133">Transmembrane helix</keyword>
<keyword evidence="8 10" id="KW-0012">Acyltransferase</keyword>
<dbReference type="GO" id="GO:0005730">
    <property type="term" value="C:nucleolus"/>
    <property type="evidence" value="ECO:0007669"/>
    <property type="project" value="UniProtKB-SubCell"/>
</dbReference>
<dbReference type="Pfam" id="PF05127">
    <property type="entry name" value="NAT10_TcmA_helicase"/>
    <property type="match status" value="1"/>
</dbReference>
<dbReference type="Pfam" id="PF13725">
    <property type="entry name" value="tRNA_bind_2"/>
    <property type="match status" value="1"/>
</dbReference>
<dbReference type="InterPro" id="IPR032672">
    <property type="entry name" value="TmcA/NAT10/Kre33"/>
</dbReference>
<dbReference type="InterPro" id="IPR000182">
    <property type="entry name" value="GNAT_dom"/>
</dbReference>
<evidence type="ECO:0000313" key="18">
    <source>
        <dbReference type="Proteomes" id="UP000007264"/>
    </source>
</evidence>
<evidence type="ECO:0000256" key="1">
    <source>
        <dbReference type="ARBA" id="ARBA00004604"/>
    </source>
</evidence>
<evidence type="ECO:0000259" key="16">
    <source>
        <dbReference type="Pfam" id="PF13725"/>
    </source>
</evidence>
<comment type="caution">
    <text evidence="10">Lacks conserved residue(s) required for the propagation of feature annotation.</text>
</comment>
<feature type="binding site" evidence="10">
    <location>
        <position position="472"/>
    </location>
    <ligand>
        <name>ATP</name>
        <dbReference type="ChEBI" id="CHEBI:30616"/>
    </ligand>
</feature>
<dbReference type="GO" id="GO:0000049">
    <property type="term" value="F:tRNA binding"/>
    <property type="evidence" value="ECO:0007669"/>
    <property type="project" value="TreeGrafter"/>
</dbReference>
<evidence type="ECO:0000256" key="12">
    <source>
        <dbReference type="SAM" id="Phobius"/>
    </source>
</evidence>
<gene>
    <name evidence="17" type="ORF">COCSUDRAFT_54801</name>
</gene>
<dbReference type="GO" id="GO:0051392">
    <property type="term" value="F:tRNA cytidine N4-acetyltransferase activity"/>
    <property type="evidence" value="ECO:0007669"/>
    <property type="project" value="RHEA"/>
</dbReference>
<dbReference type="Gene3D" id="3.40.50.11040">
    <property type="match status" value="1"/>
</dbReference>
<evidence type="ECO:0000256" key="6">
    <source>
        <dbReference type="ARBA" id="ARBA00022840"/>
    </source>
</evidence>
<comment type="catalytic activity">
    <reaction evidence="10">
        <text>a cytidine in 18S rRNA + acetyl-CoA + ATP + H2O = an N(4)-acetylcytidine in 18S rRNA + ADP + phosphate + CoA + H(+)</text>
        <dbReference type="Rhea" id="RHEA:51424"/>
        <dbReference type="Rhea" id="RHEA-COMP:13575"/>
        <dbReference type="Rhea" id="RHEA-COMP:13576"/>
        <dbReference type="ChEBI" id="CHEBI:15377"/>
        <dbReference type="ChEBI" id="CHEBI:15378"/>
        <dbReference type="ChEBI" id="CHEBI:30616"/>
        <dbReference type="ChEBI" id="CHEBI:43474"/>
        <dbReference type="ChEBI" id="CHEBI:57287"/>
        <dbReference type="ChEBI" id="CHEBI:57288"/>
        <dbReference type="ChEBI" id="CHEBI:74900"/>
        <dbReference type="ChEBI" id="CHEBI:82748"/>
        <dbReference type="ChEBI" id="CHEBI:456216"/>
    </reaction>
</comment>
<dbReference type="Gene3D" id="3.40.630.30">
    <property type="match status" value="1"/>
</dbReference>
<sequence length="1045" mass="115434">MRKKVDSRIRTLVENCHKLNQRSMFVIVGDKGRDQVVNLHYMLSKTAVKARPSVLWCYKKDLYLSSHRKKRMRQIKKMMVRGLLDPEKEDPFSLFVASTNIRYCYYHDTHKILGNTFGMCVLQDFEALTPNLLARTIETVEGGGIIVLLLSSLTSLTQLYSLTMDVHLRFRTESHQQVTGRFNERLVLSLASNTNCMLMDDELNILPISSHVRDGLKPVPLREDGTPDVPGNGESPAELKELVESLRDVQPAGSLVACARSLDQGRAVVTFLDAASDKTLRATVALTAARGRGKSAALGLGIAGALALGYSNIFVTAPSPENLRTLFEFIFKGLDALGYQEHIDYDLVESTNPAFQKAIVRVNVFRDHRQTVQYIQPQHHERLGQAELLVIDEAAAIPLPLVKAMLGPYLVFLCSTVNGYEGTGRSLSLKLLQQLRTDGAKLSSGDAAREQQGGAAGMGRTFREVQLQEPIRYGAGDKVEAWLNELLCLNASEHVPKVPPKLPLPGDCDLFYVERDTLFSFHKASEAFLQRMVALYVASHYRNTPNDLLLMADAPAHHLFVLLGPHDPTVNAIPDILAVVQVALEGSVSKQVASKTLALGQQPQGDLIPWTIGQQYQDQDFPVLSGARVVRIAVHPEMPRQGYGSRALELLRRYYQGELADLEEEEEDGERRGPGEASTSGRANGAAVSNGGNLLDERIAPRSGLPPLLTNLGDRPPEALHYLGTSFGLTLDLFRFWRRAGYGPVYLRQNASDITGEHTVIMLRPLRTPEISQHDWMDSFSADFRCRFMALLPGPFRNFTVPLVLSLLAAKVSWSEAETQAAIQKGVEVIRADGSPLSPHDLRRLEKYANNTVDHHLTMDLLPSLARAYFAQRLPATMSHGQAAILAVLGLQQRDVTTIERELNLPSSQVLALFNKAIRKLYGLLRGAREAAVGRTLPQAQEIQMQPHEVDVDQDLDEAAQEVNERMREAFKPDQLAEFAIEGDDDRFAEAVGRGGPSSGALVSVKAASGDKRKPAETSPSLYKKQKGGKAGKGGEKRPRTSKKQ</sequence>
<dbReference type="PANTHER" id="PTHR10925:SF5">
    <property type="entry name" value="RNA CYTIDINE ACETYLTRANSFERASE"/>
    <property type="match status" value="1"/>
</dbReference>